<organism evidence="5 6">
    <name type="scientific">Megaselia scalaris</name>
    <name type="common">Humpbacked fly</name>
    <name type="synonym">Phora scalaris</name>
    <dbReference type="NCBI Taxonomy" id="36166"/>
    <lineage>
        <taxon>Eukaryota</taxon>
        <taxon>Metazoa</taxon>
        <taxon>Ecdysozoa</taxon>
        <taxon>Arthropoda</taxon>
        <taxon>Hexapoda</taxon>
        <taxon>Insecta</taxon>
        <taxon>Pterygota</taxon>
        <taxon>Neoptera</taxon>
        <taxon>Endopterygota</taxon>
        <taxon>Diptera</taxon>
        <taxon>Brachycera</taxon>
        <taxon>Muscomorpha</taxon>
        <taxon>Platypezoidea</taxon>
        <taxon>Phoridae</taxon>
        <taxon>Megaseliini</taxon>
        <taxon>Megaselia</taxon>
    </lineage>
</organism>
<dbReference type="PANTHER" id="PTHR21432:SF20">
    <property type="entry name" value="ACETYL-COA HYDROLASE"/>
    <property type="match status" value="1"/>
</dbReference>
<accession>T1GBA0</accession>
<evidence type="ECO:0000313" key="5">
    <source>
        <dbReference type="EnsemblMetazoa" id="MESCA000527-PA"/>
    </source>
</evidence>
<dbReference type="HOGENOM" id="CLU_030703_1_1_1"/>
<dbReference type="GO" id="GO:0006083">
    <property type="term" value="P:acetate metabolic process"/>
    <property type="evidence" value="ECO:0007669"/>
    <property type="project" value="InterPro"/>
</dbReference>
<dbReference type="SUPFAM" id="SSF100950">
    <property type="entry name" value="NagB/RpiA/CoA transferase-like"/>
    <property type="match status" value="2"/>
</dbReference>
<dbReference type="InterPro" id="IPR037171">
    <property type="entry name" value="NagB/RpiA_transferase-like"/>
</dbReference>
<evidence type="ECO:0000259" key="3">
    <source>
        <dbReference type="Pfam" id="PF02550"/>
    </source>
</evidence>
<dbReference type="EMBL" id="CAQQ02012022">
    <property type="status" value="NOT_ANNOTATED_CDS"/>
    <property type="molecule type" value="Genomic_DNA"/>
</dbReference>
<dbReference type="GO" id="GO:0005739">
    <property type="term" value="C:mitochondrion"/>
    <property type="evidence" value="ECO:0007669"/>
    <property type="project" value="TreeGrafter"/>
</dbReference>
<reference evidence="6" key="1">
    <citation type="submission" date="2013-02" db="EMBL/GenBank/DDBJ databases">
        <authorList>
            <person name="Hughes D."/>
        </authorList>
    </citation>
    <scope>NUCLEOTIDE SEQUENCE</scope>
    <source>
        <strain>Durham</strain>
        <strain evidence="6">NC isolate 2 -- Noor lab</strain>
    </source>
</reference>
<dbReference type="EnsemblMetazoa" id="MESCA000527-RA">
    <property type="protein sequence ID" value="MESCA000527-PA"/>
    <property type="gene ID" value="MESCA000527"/>
</dbReference>
<dbReference type="InterPro" id="IPR046433">
    <property type="entry name" value="ActCoA_hydro"/>
</dbReference>
<keyword evidence="2" id="KW-0808">Transferase</keyword>
<dbReference type="STRING" id="36166.T1GBA0"/>
<keyword evidence="6" id="KW-1185">Reference proteome</keyword>
<name>T1GBA0_MEGSC</name>
<dbReference type="InterPro" id="IPR003702">
    <property type="entry name" value="ActCoA_hydro_N"/>
</dbReference>
<dbReference type="EMBL" id="CAQQ02012024">
    <property type="status" value="NOT_ANNOTATED_CDS"/>
    <property type="molecule type" value="Genomic_DNA"/>
</dbReference>
<comment type="similarity">
    <text evidence="1">Belongs to the acetyl-CoA hydrolase/transferase family.</text>
</comment>
<dbReference type="OMA" id="HSEMFAG"/>
<evidence type="ECO:0000256" key="1">
    <source>
        <dbReference type="ARBA" id="ARBA00009632"/>
    </source>
</evidence>
<dbReference type="Gene3D" id="3.30.750.70">
    <property type="entry name" value="4-hydroxybutyrate coenzyme like domains"/>
    <property type="match status" value="1"/>
</dbReference>
<dbReference type="Pfam" id="PF02550">
    <property type="entry name" value="AcetylCoA_hydro"/>
    <property type="match status" value="1"/>
</dbReference>
<proteinExistence type="inferred from homology"/>
<dbReference type="Gene3D" id="3.40.1080.20">
    <property type="entry name" value="Acetyl-CoA hydrolase/transferase C-terminal domain"/>
    <property type="match status" value="1"/>
</dbReference>
<evidence type="ECO:0000259" key="4">
    <source>
        <dbReference type="Pfam" id="PF13336"/>
    </source>
</evidence>
<dbReference type="InterPro" id="IPR038460">
    <property type="entry name" value="AcetylCoA_hyd_C_sf"/>
</dbReference>
<sequence length="442" mass="47918">MFTLVTKSLAGRSAIAPRLVSGTQNTFFTYTNELSHPIPDRKAKIVKVEEAVSVIKSCDTVFCSGAAATPIDLIEGMDITVCHMHTEGPALYTTPEYKEHFRSNSFFMGGNVRKAVAAGEGDNMSIFLHEIPQLFYKKIVQPDVALVHVSPIDEHGYCSTGTSVDCVRAALKNSKKIVAQINKQMPRTFGDGIIHSSHFDYAIEVDTPLPSHGGHGPSDVETKIGQIIAENLVEDGATLQMGIGSIPDAVLNALHNHKDLGIHSEMFANGVVDLVKKGCVTNSQKKFHQGRIVGSFFIGNQKLYDFVNNNPFIEMLAIDYKSQKTAINSCIEVDLTGQISSDSIGTRFYSGFGGQVDFIRGAAEGFDGKGKPIIAMPSVTNKGESKISPVLKPGAGVVTSRAHVHYVVTEYGIASLFGRNMRQRAHALINIAHPDHQYASLN</sequence>
<dbReference type="EMBL" id="CAQQ02012018">
    <property type="status" value="NOT_ANNOTATED_CDS"/>
    <property type="molecule type" value="Genomic_DNA"/>
</dbReference>
<dbReference type="PANTHER" id="PTHR21432">
    <property type="entry name" value="ACETYL-COA HYDROLASE-RELATED"/>
    <property type="match status" value="1"/>
</dbReference>
<dbReference type="EMBL" id="CAQQ02012020">
    <property type="status" value="NOT_ANNOTATED_CDS"/>
    <property type="molecule type" value="Genomic_DNA"/>
</dbReference>
<dbReference type="EMBL" id="CAQQ02012021">
    <property type="status" value="NOT_ANNOTATED_CDS"/>
    <property type="molecule type" value="Genomic_DNA"/>
</dbReference>
<dbReference type="GO" id="GO:0008775">
    <property type="term" value="F:acetate CoA-transferase activity"/>
    <property type="evidence" value="ECO:0007669"/>
    <property type="project" value="InterPro"/>
</dbReference>
<dbReference type="AlphaFoldDB" id="T1GBA0"/>
<dbReference type="InterPro" id="IPR026888">
    <property type="entry name" value="AcetylCoA_hyd_C"/>
</dbReference>
<dbReference type="EMBL" id="CAQQ02012023">
    <property type="status" value="NOT_ANNOTATED_CDS"/>
    <property type="molecule type" value="Genomic_DNA"/>
</dbReference>
<feature type="domain" description="Acetyl-CoA hydrolase/transferase C-terminal" evidence="4">
    <location>
        <begin position="299"/>
        <end position="437"/>
    </location>
</feature>
<dbReference type="EMBL" id="CAQQ02012019">
    <property type="status" value="NOT_ANNOTATED_CDS"/>
    <property type="molecule type" value="Genomic_DNA"/>
</dbReference>
<dbReference type="FunFam" id="3.30.750.70:FF:000004">
    <property type="entry name" value="Acetyl-CoA hydrolase/transferase"/>
    <property type="match status" value="1"/>
</dbReference>
<protein>
    <submittedName>
        <fullName evidence="5">Uncharacterized protein</fullName>
    </submittedName>
</protein>
<evidence type="ECO:0000313" key="6">
    <source>
        <dbReference type="Proteomes" id="UP000015102"/>
    </source>
</evidence>
<dbReference type="Gene3D" id="3.40.1080.10">
    <property type="entry name" value="Glutaconate Coenzyme A-transferase"/>
    <property type="match status" value="1"/>
</dbReference>
<reference evidence="5" key="2">
    <citation type="submission" date="2015-06" db="UniProtKB">
        <authorList>
            <consortium name="EnsemblMetazoa"/>
        </authorList>
    </citation>
    <scope>IDENTIFICATION</scope>
</reference>
<dbReference type="Pfam" id="PF13336">
    <property type="entry name" value="AcetylCoA_hyd_C"/>
    <property type="match status" value="1"/>
</dbReference>
<evidence type="ECO:0000256" key="2">
    <source>
        <dbReference type="ARBA" id="ARBA00022679"/>
    </source>
</evidence>
<feature type="domain" description="Acetyl-CoA hydrolase/transferase N-terminal" evidence="3">
    <location>
        <begin position="82"/>
        <end position="205"/>
    </location>
</feature>
<dbReference type="Proteomes" id="UP000015102">
    <property type="component" value="Unassembled WGS sequence"/>
</dbReference>